<protein>
    <submittedName>
        <fullName evidence="1">Uncharacterized protein</fullName>
    </submittedName>
</protein>
<organism evidence="1 2">
    <name type="scientific">Candidatus Erwinia dacicola</name>
    <dbReference type="NCBI Taxonomy" id="252393"/>
    <lineage>
        <taxon>Bacteria</taxon>
        <taxon>Pseudomonadati</taxon>
        <taxon>Pseudomonadota</taxon>
        <taxon>Gammaproteobacteria</taxon>
        <taxon>Enterobacterales</taxon>
        <taxon>Erwiniaceae</taxon>
        <taxon>Erwinia</taxon>
    </lineage>
</organism>
<gene>
    <name evidence="1" type="ORF">ACZ87_02345</name>
</gene>
<dbReference type="RefSeq" id="WP_186821311.1">
    <property type="nucleotide sequence ID" value="NZ_LJAM02000249.1"/>
</dbReference>
<keyword evidence="2" id="KW-1185">Reference proteome</keyword>
<proteinExistence type="predicted"/>
<dbReference type="Proteomes" id="UP000244334">
    <property type="component" value="Unassembled WGS sequence"/>
</dbReference>
<sequence length="50" mass="5401">MGKITFVVDFPDGQEPAVSGATDILGGKLVSAAFFDKADRILRYLVLDNE</sequence>
<evidence type="ECO:0000313" key="2">
    <source>
        <dbReference type="Proteomes" id="UP000244334"/>
    </source>
</evidence>
<evidence type="ECO:0000313" key="1">
    <source>
        <dbReference type="EMBL" id="RAP70853.1"/>
    </source>
</evidence>
<comment type="caution">
    <text evidence="1">The sequence shown here is derived from an EMBL/GenBank/DDBJ whole genome shotgun (WGS) entry which is preliminary data.</text>
</comment>
<dbReference type="AlphaFoldDB" id="A0A328TN07"/>
<dbReference type="EMBL" id="LJAM02000249">
    <property type="protein sequence ID" value="RAP70853.1"/>
    <property type="molecule type" value="Genomic_DNA"/>
</dbReference>
<reference evidence="1" key="1">
    <citation type="submission" date="2018-04" db="EMBL/GenBank/DDBJ databases">
        <title>Genomes of the Obligate Erwinia dacicola and Facultative Enterobacter sp. OLF Endosymbionts of the Olive Fruit fly, Bactrocera oleae.</title>
        <authorList>
            <person name="Estes A.M."/>
            <person name="Hearn D.J."/>
            <person name="Agarwal S."/>
            <person name="Pierson E.A."/>
            <person name="Dunning-Hotopp J.C."/>
        </authorList>
    </citation>
    <scope>NUCLEOTIDE SEQUENCE [LARGE SCALE GENOMIC DNA]</scope>
    <source>
        <strain evidence="1">Oroville</strain>
    </source>
</reference>
<name>A0A328TN07_9GAMM</name>
<accession>A0A328TN07</accession>